<dbReference type="Gene3D" id="3.30.930.10">
    <property type="entry name" value="Bira Bifunctional Protein, Domain 2"/>
    <property type="match status" value="1"/>
</dbReference>
<dbReference type="Proteomes" id="UP000472372">
    <property type="component" value="Chromosome 7"/>
</dbReference>
<dbReference type="EMBL" id="HG992983">
    <property type="protein sequence ID" value="CAE7192994.1"/>
    <property type="molecule type" value="Genomic_DNA"/>
</dbReference>
<evidence type="ECO:0000256" key="2">
    <source>
        <dbReference type="ARBA" id="ARBA00005085"/>
    </source>
</evidence>
<keyword evidence="5" id="KW-0436">Ligase</keyword>
<dbReference type="GO" id="GO:0017118">
    <property type="term" value="F:lipoyltransferase activity"/>
    <property type="evidence" value="ECO:0007669"/>
    <property type="project" value="TreeGrafter"/>
</dbReference>
<comment type="function">
    <text evidence="1">Catalyzes both the ATP-dependent activation of exogenously supplied lipoate to lipoyl-AMP and the transfer of the activated lipoyl onto the lipoyl domains of lipoate-dependent enzymes.</text>
</comment>
<dbReference type="PROSITE" id="PS51733">
    <property type="entry name" value="BPL_LPL_CATALYTIC"/>
    <property type="match status" value="1"/>
</dbReference>
<evidence type="ECO:0000313" key="6">
    <source>
        <dbReference type="Proteomes" id="UP000472372"/>
    </source>
</evidence>
<organism evidence="5 6">
    <name type="scientific">Pyrenophora teres f. teres</name>
    <dbReference type="NCBI Taxonomy" id="97479"/>
    <lineage>
        <taxon>Eukaryota</taxon>
        <taxon>Fungi</taxon>
        <taxon>Dikarya</taxon>
        <taxon>Ascomycota</taxon>
        <taxon>Pezizomycotina</taxon>
        <taxon>Dothideomycetes</taxon>
        <taxon>Pleosporomycetidae</taxon>
        <taxon>Pleosporales</taxon>
        <taxon>Pleosporineae</taxon>
        <taxon>Pleosporaceae</taxon>
        <taxon>Pyrenophora</taxon>
    </lineage>
</organism>
<sequence length="567" mass="63329">MAPSRGLRMSCAQHMFSGRVFSDFNACTVRGSYLTLPASMTAPSPNSMRFPQRQHALRTFKTCSREQYTCKMALRDGRSSPSPSMIHTARATMNARLLGQHALCSFRVYGRSFGTYSELQQMLGNHGGFSWLPISKTTPAPDSMLLPRLRHALSAPRTCSGTQDTTKTNARRYYSSSDYSSFTEKLADPTNKLQSYVSTSRNPYLNLSIEDHILRKSPADSTVLFLYVNRPCVVIGRNQNPWTEVNLGILNAARGTHEAKDSEPPGIGTVDLVRRRSGGGTVFHDEGNLNWSITCPRGDFTRDLHAEMVVRALRSLGIDRARVNERHDIVLDQGSEKRLSKTQDTHHTPYTVEEGKLPRALKVSGSAYKLTRLRALHHATTLLSSPNLHIIPHYLRSPAKNLIQAQGVESVSSPVANIGLDVTTFQRHLQAEFAAMYAELGTPSIMETVGEGHLNIPDIRKGYEELRTDEWMWSQTPAFRLVLDSKHDIAIAMKVHHGVIKSLEFENSEIPDMSRMALRTALVGLKIQDIRNWTSFLQKRVPSWDQGLSKVAGRLDELLPIPEIPGS</sequence>
<comment type="pathway">
    <text evidence="2">Protein modification; protein lipoylation via exogenous pathway; protein N(6)-(lipoyl)lysine from lipoate: step 2/2.</text>
</comment>
<name>A0A6S6W7U5_9PLEO</name>
<dbReference type="Pfam" id="PF21948">
    <property type="entry name" value="LplA-B_cat"/>
    <property type="match status" value="1"/>
</dbReference>
<dbReference type="GO" id="GO:0009249">
    <property type="term" value="P:protein lipoylation"/>
    <property type="evidence" value="ECO:0007669"/>
    <property type="project" value="InterPro"/>
</dbReference>
<gene>
    <name evidence="5" type="ORF">PTTW11_07663</name>
</gene>
<dbReference type="PANTHER" id="PTHR12561:SF3">
    <property type="entry name" value="LIPOYLTRANSFERASE 1, MITOCHONDRIAL"/>
    <property type="match status" value="1"/>
</dbReference>
<proteinExistence type="inferred from homology"/>
<dbReference type="InterPro" id="IPR004562">
    <property type="entry name" value="LipoylTrfase_LipoateP_Ligase"/>
</dbReference>
<evidence type="ECO:0000313" key="5">
    <source>
        <dbReference type="EMBL" id="CAE7192994.1"/>
    </source>
</evidence>
<dbReference type="SUPFAM" id="SSF55681">
    <property type="entry name" value="Class II aaRS and biotin synthetases"/>
    <property type="match status" value="1"/>
</dbReference>
<accession>A0A6S6W7U5</accession>
<protein>
    <recommendedName>
        <fullName evidence="4">Putative lipoate-protein ligase A</fullName>
    </recommendedName>
</protein>
<dbReference type="UniPathway" id="UPA00537">
    <property type="reaction ID" value="UER00595"/>
</dbReference>
<dbReference type="GO" id="GO:0016874">
    <property type="term" value="F:ligase activity"/>
    <property type="evidence" value="ECO:0007669"/>
    <property type="project" value="UniProtKB-KW"/>
</dbReference>
<dbReference type="CDD" id="cd16443">
    <property type="entry name" value="LplA"/>
    <property type="match status" value="1"/>
</dbReference>
<comment type="similarity">
    <text evidence="3">Belongs to the LplA family.</text>
</comment>
<evidence type="ECO:0000256" key="1">
    <source>
        <dbReference type="ARBA" id="ARBA00003253"/>
    </source>
</evidence>
<evidence type="ECO:0000256" key="3">
    <source>
        <dbReference type="ARBA" id="ARBA00008242"/>
    </source>
</evidence>
<dbReference type="InterPro" id="IPR045864">
    <property type="entry name" value="aa-tRNA-synth_II/BPL/LPL"/>
</dbReference>
<dbReference type="InterPro" id="IPR004143">
    <property type="entry name" value="BPL_LPL_catalytic"/>
</dbReference>
<evidence type="ECO:0000256" key="4">
    <source>
        <dbReference type="ARBA" id="ARBA00015925"/>
    </source>
</evidence>
<dbReference type="AlphaFoldDB" id="A0A6S6W7U5"/>
<dbReference type="GO" id="GO:0005739">
    <property type="term" value="C:mitochondrion"/>
    <property type="evidence" value="ECO:0007669"/>
    <property type="project" value="TreeGrafter"/>
</dbReference>
<dbReference type="PANTHER" id="PTHR12561">
    <property type="entry name" value="LIPOATE-PROTEIN LIGASE"/>
    <property type="match status" value="1"/>
</dbReference>
<reference evidence="5" key="1">
    <citation type="submission" date="2021-02" db="EMBL/GenBank/DDBJ databases">
        <authorList>
            <person name="Syme A R."/>
            <person name="Syme A R."/>
            <person name="Moolhuijzen P."/>
        </authorList>
    </citation>
    <scope>NUCLEOTIDE SEQUENCE</scope>
    <source>
        <strain evidence="5">W1-1</strain>
    </source>
</reference>